<dbReference type="InterPro" id="IPR013571">
    <property type="entry name" value="Tscrpt_reg_QacR_C"/>
</dbReference>
<dbReference type="Proteomes" id="UP000002217">
    <property type="component" value="Chromosome"/>
</dbReference>
<dbReference type="InterPro" id="IPR009057">
    <property type="entry name" value="Homeodomain-like_sf"/>
</dbReference>
<evidence type="ECO:0000256" key="2">
    <source>
        <dbReference type="ARBA" id="ARBA00023125"/>
    </source>
</evidence>
<dbReference type="OrthoDB" id="13453at2"/>
<keyword evidence="2 4" id="KW-0238">DNA-binding</keyword>
<name>C8VY98_DESAS</name>
<dbReference type="EMBL" id="CP001720">
    <property type="protein sequence ID" value="ACV62779.1"/>
    <property type="molecule type" value="Genomic_DNA"/>
</dbReference>
<evidence type="ECO:0000313" key="7">
    <source>
        <dbReference type="Proteomes" id="UP000002217"/>
    </source>
</evidence>
<dbReference type="Pfam" id="PF00440">
    <property type="entry name" value="TetR_N"/>
    <property type="match status" value="1"/>
</dbReference>
<dbReference type="GO" id="GO:0003700">
    <property type="term" value="F:DNA-binding transcription factor activity"/>
    <property type="evidence" value="ECO:0007669"/>
    <property type="project" value="InterPro"/>
</dbReference>
<dbReference type="PROSITE" id="PS50977">
    <property type="entry name" value="HTH_TETR_2"/>
    <property type="match status" value="1"/>
</dbReference>
<evidence type="ECO:0000256" key="1">
    <source>
        <dbReference type="ARBA" id="ARBA00023015"/>
    </source>
</evidence>
<dbReference type="eggNOG" id="COG1309">
    <property type="taxonomic scope" value="Bacteria"/>
</dbReference>
<dbReference type="InterPro" id="IPR001647">
    <property type="entry name" value="HTH_TetR"/>
</dbReference>
<dbReference type="PRINTS" id="PR00455">
    <property type="entry name" value="HTHTETR"/>
</dbReference>
<dbReference type="InterPro" id="IPR023772">
    <property type="entry name" value="DNA-bd_HTH_TetR-type_CS"/>
</dbReference>
<proteinExistence type="predicted"/>
<sequence length="189" mass="21230">MSKESKKDLIANTALTCFISSGYGGTSVDEIVRTSGVSKGGIYWHFKSKEDIFLYLVERWINDGINEYISSLMPSDSAAEKLTKYIEHYLNNIDTPVTALILEFVLQAKDLEIMEKLHNFSSKSLSVLGEIIETAIKKGEFCPLEPTTTTQVFFYMIDGIGHQLLIHKDKKLLEKTLRSGLAIFLKGVL</sequence>
<organism evidence="6 7">
    <name type="scientific">Desulfofarcimen acetoxidans (strain ATCC 49208 / DSM 771 / KCTC 5769 / VKM B-1644 / 5575)</name>
    <name type="common">Desulfotomaculum acetoxidans</name>
    <dbReference type="NCBI Taxonomy" id="485916"/>
    <lineage>
        <taxon>Bacteria</taxon>
        <taxon>Bacillati</taxon>
        <taxon>Bacillota</taxon>
        <taxon>Clostridia</taxon>
        <taxon>Eubacteriales</taxon>
        <taxon>Peptococcaceae</taxon>
        <taxon>Desulfofarcimen</taxon>
    </lineage>
</organism>
<dbReference type="RefSeq" id="WP_015757484.1">
    <property type="nucleotide sequence ID" value="NC_013216.1"/>
</dbReference>
<dbReference type="AlphaFoldDB" id="C8VY98"/>
<dbReference type="STRING" id="485916.Dtox_1941"/>
<evidence type="ECO:0000259" key="5">
    <source>
        <dbReference type="PROSITE" id="PS50977"/>
    </source>
</evidence>
<protein>
    <submittedName>
        <fullName evidence="6">Transcriptional regulator, TetR family</fullName>
    </submittedName>
</protein>
<keyword evidence="7" id="KW-1185">Reference proteome</keyword>
<dbReference type="PROSITE" id="PS01081">
    <property type="entry name" value="HTH_TETR_1"/>
    <property type="match status" value="1"/>
</dbReference>
<feature type="domain" description="HTH tetR-type" evidence="5">
    <location>
        <begin position="4"/>
        <end position="64"/>
    </location>
</feature>
<evidence type="ECO:0000256" key="4">
    <source>
        <dbReference type="PROSITE-ProRule" id="PRU00335"/>
    </source>
</evidence>
<reference evidence="6 7" key="1">
    <citation type="journal article" date="2009" name="Stand. Genomic Sci.">
        <title>Complete genome sequence of Desulfotomaculum acetoxidans type strain (5575).</title>
        <authorList>
            <person name="Spring S."/>
            <person name="Lapidus A."/>
            <person name="Schroder M."/>
            <person name="Gleim D."/>
            <person name="Sims D."/>
            <person name="Meincke L."/>
            <person name="Glavina Del Rio T."/>
            <person name="Tice H."/>
            <person name="Copeland A."/>
            <person name="Cheng J.F."/>
            <person name="Lucas S."/>
            <person name="Chen F."/>
            <person name="Nolan M."/>
            <person name="Bruce D."/>
            <person name="Goodwin L."/>
            <person name="Pitluck S."/>
            <person name="Ivanova N."/>
            <person name="Mavromatis K."/>
            <person name="Mikhailova N."/>
            <person name="Pati A."/>
            <person name="Chen A."/>
            <person name="Palaniappan K."/>
            <person name="Land M."/>
            <person name="Hauser L."/>
            <person name="Chang Y.J."/>
            <person name="Jeffries C.D."/>
            <person name="Chain P."/>
            <person name="Saunders E."/>
            <person name="Brettin T."/>
            <person name="Detter J.C."/>
            <person name="Goker M."/>
            <person name="Bristow J."/>
            <person name="Eisen J.A."/>
            <person name="Markowitz V."/>
            <person name="Hugenholtz P."/>
            <person name="Kyrpides N.C."/>
            <person name="Klenk H.P."/>
            <person name="Han C."/>
        </authorList>
    </citation>
    <scope>NUCLEOTIDE SEQUENCE [LARGE SCALE GENOMIC DNA]</scope>
    <source>
        <strain evidence="7">ATCC 49208 / DSM 771 / VKM B-1644</strain>
    </source>
</reference>
<evidence type="ECO:0000313" key="6">
    <source>
        <dbReference type="EMBL" id="ACV62779.1"/>
    </source>
</evidence>
<gene>
    <name evidence="6" type="ordered locus">Dtox_1941</name>
</gene>
<keyword evidence="3" id="KW-0804">Transcription</keyword>
<dbReference type="GO" id="GO:0003677">
    <property type="term" value="F:DNA binding"/>
    <property type="evidence" value="ECO:0007669"/>
    <property type="project" value="UniProtKB-UniRule"/>
</dbReference>
<feature type="DNA-binding region" description="H-T-H motif" evidence="4">
    <location>
        <begin position="27"/>
        <end position="46"/>
    </location>
</feature>
<dbReference type="Gene3D" id="1.10.357.10">
    <property type="entry name" value="Tetracycline Repressor, domain 2"/>
    <property type="match status" value="1"/>
</dbReference>
<dbReference type="PANTHER" id="PTHR47506:SF6">
    <property type="entry name" value="HTH-TYPE TRANSCRIPTIONAL REPRESSOR NEMR"/>
    <property type="match status" value="1"/>
</dbReference>
<dbReference type="SUPFAM" id="SSF48498">
    <property type="entry name" value="Tetracyclin repressor-like, C-terminal domain"/>
    <property type="match status" value="1"/>
</dbReference>
<dbReference type="HOGENOM" id="CLU_069356_12_2_9"/>
<evidence type="ECO:0000256" key="3">
    <source>
        <dbReference type="ARBA" id="ARBA00023163"/>
    </source>
</evidence>
<dbReference type="PANTHER" id="PTHR47506">
    <property type="entry name" value="TRANSCRIPTIONAL REGULATORY PROTEIN"/>
    <property type="match status" value="1"/>
</dbReference>
<dbReference type="KEGG" id="dae:Dtox_1941"/>
<dbReference type="SUPFAM" id="SSF46689">
    <property type="entry name" value="Homeodomain-like"/>
    <property type="match status" value="1"/>
</dbReference>
<dbReference type="Pfam" id="PF08360">
    <property type="entry name" value="TetR_C_5"/>
    <property type="match status" value="1"/>
</dbReference>
<dbReference type="Gene3D" id="1.10.10.60">
    <property type="entry name" value="Homeodomain-like"/>
    <property type="match status" value="1"/>
</dbReference>
<accession>C8VY98</accession>
<keyword evidence="1" id="KW-0805">Transcription regulation</keyword>
<dbReference type="GO" id="GO:0045892">
    <property type="term" value="P:negative regulation of DNA-templated transcription"/>
    <property type="evidence" value="ECO:0007669"/>
    <property type="project" value="InterPro"/>
</dbReference>
<dbReference type="InterPro" id="IPR036271">
    <property type="entry name" value="Tet_transcr_reg_TetR-rel_C_sf"/>
</dbReference>